<dbReference type="EMBL" id="QTJX01000002">
    <property type="protein sequence ID" value="RDY59991.1"/>
    <property type="molecule type" value="Genomic_DNA"/>
</dbReference>
<sequence>MTKPKVFCTSVSYITKIGCFGRTVNWQYIMNLYGKGFSPFLFSYSSKKAAKTRATIKKTNSTMHFLIIVLIRFPKFLVLPR</sequence>
<organism evidence="1 2">
    <name type="scientific">Flagellimonas nanhaiensis</name>
    <dbReference type="NCBI Taxonomy" id="2292706"/>
    <lineage>
        <taxon>Bacteria</taxon>
        <taxon>Pseudomonadati</taxon>
        <taxon>Bacteroidota</taxon>
        <taxon>Flavobacteriia</taxon>
        <taxon>Flavobacteriales</taxon>
        <taxon>Flavobacteriaceae</taxon>
        <taxon>Flagellimonas</taxon>
    </lineage>
</organism>
<dbReference type="Proteomes" id="UP000261828">
    <property type="component" value="Unassembled WGS sequence"/>
</dbReference>
<evidence type="ECO:0000313" key="1">
    <source>
        <dbReference type="EMBL" id="RDY59991.1"/>
    </source>
</evidence>
<name>A0A371JR50_9FLAO</name>
<accession>A0A371JR50</accession>
<comment type="caution">
    <text evidence="1">The sequence shown here is derived from an EMBL/GenBank/DDBJ whole genome shotgun (WGS) entry which is preliminary data.</text>
</comment>
<dbReference type="AlphaFoldDB" id="A0A371JR50"/>
<evidence type="ECO:0000313" key="2">
    <source>
        <dbReference type="Proteomes" id="UP000261828"/>
    </source>
</evidence>
<gene>
    <name evidence="1" type="ORF">DX873_11640</name>
</gene>
<protein>
    <submittedName>
        <fullName evidence="1">Uncharacterized protein</fullName>
    </submittedName>
</protein>
<proteinExistence type="predicted"/>
<keyword evidence="2" id="KW-1185">Reference proteome</keyword>
<reference evidence="1 2" key="1">
    <citation type="submission" date="2018-08" db="EMBL/GenBank/DDBJ databases">
        <title>Muricauda nanhaiensis sp. nov., isolated from seawater of the South China Sea.</title>
        <authorList>
            <person name="Dang Y."/>
        </authorList>
    </citation>
    <scope>NUCLEOTIDE SEQUENCE [LARGE SCALE GENOMIC DNA]</scope>
    <source>
        <strain evidence="1 2">SM1704</strain>
    </source>
</reference>